<feature type="domain" description="Aminotransferase class I/classII large" evidence="6">
    <location>
        <begin position="38"/>
        <end position="387"/>
    </location>
</feature>
<gene>
    <name evidence="7" type="ORF">METZ01_LOCUS173950</name>
</gene>
<dbReference type="Gene3D" id="3.90.1150.10">
    <property type="entry name" value="Aspartate Aminotransferase, domain 1"/>
    <property type="match status" value="1"/>
</dbReference>
<name>A0A382C4V7_9ZZZZ</name>
<dbReference type="InterPro" id="IPR004838">
    <property type="entry name" value="NHTrfase_class1_PyrdxlP-BS"/>
</dbReference>
<proteinExistence type="inferred from homology"/>
<dbReference type="EMBL" id="UINC01032819">
    <property type="protein sequence ID" value="SVB21096.1"/>
    <property type="molecule type" value="Genomic_DNA"/>
</dbReference>
<protein>
    <recommendedName>
        <fullName evidence="6">Aminotransferase class I/classII large domain-containing protein</fullName>
    </recommendedName>
</protein>
<dbReference type="GO" id="GO:0030170">
    <property type="term" value="F:pyridoxal phosphate binding"/>
    <property type="evidence" value="ECO:0007669"/>
    <property type="project" value="InterPro"/>
</dbReference>
<accession>A0A382C4V7</accession>
<dbReference type="PROSITE" id="PS00105">
    <property type="entry name" value="AA_TRANSFER_CLASS_1"/>
    <property type="match status" value="1"/>
</dbReference>
<sequence>MSQAAKKRSATEFRQAIEEMPISQIREVANDAIGLEGMIPLWFGEPDVSTPDFICHAAAEAMRDGRTFYTPNRGIPELRNAIAEYTELLYGITMKMDRVTVMASGMTGIMISHQLLVEPGTNVVCPVPLWPNIRGTIDILGGEFRPVPLNLADQTWQLDLDRLFDAVDHRTRVIFVNSPSNPTGWIMSSEQQQDVLEFCRERGLWLVADEVYARIVYGMKHAPSFLEHADPDDQLIVVNSFSKPWAMTGWRLGWLITPGRFNKTLEMMNEFNFAGAATFTQIAGITAMRDGEEFIAAQIDRYERARDLVYERFSKNPRIRMGWPEGAFYAFFSVEGMTNGLEFCKQLVRDARVGLVPGTTFGAAEEGWLRLCFANQLETLNTAIDRIEEYLPS</sequence>
<dbReference type="InterPro" id="IPR050596">
    <property type="entry name" value="AspAT/PAT-like"/>
</dbReference>
<reference evidence="7" key="1">
    <citation type="submission" date="2018-05" db="EMBL/GenBank/DDBJ databases">
        <authorList>
            <person name="Lanie J.A."/>
            <person name="Ng W.-L."/>
            <person name="Kazmierczak K.M."/>
            <person name="Andrzejewski T.M."/>
            <person name="Davidsen T.M."/>
            <person name="Wayne K.J."/>
            <person name="Tettelin H."/>
            <person name="Glass J.I."/>
            <person name="Rusch D."/>
            <person name="Podicherti R."/>
            <person name="Tsui H.-C.T."/>
            <person name="Winkler M.E."/>
        </authorList>
    </citation>
    <scope>NUCLEOTIDE SEQUENCE</scope>
</reference>
<keyword evidence="4" id="KW-0808">Transferase</keyword>
<dbReference type="AlphaFoldDB" id="A0A382C4V7"/>
<dbReference type="PANTHER" id="PTHR46383">
    <property type="entry name" value="ASPARTATE AMINOTRANSFERASE"/>
    <property type="match status" value="1"/>
</dbReference>
<dbReference type="Pfam" id="PF00155">
    <property type="entry name" value="Aminotran_1_2"/>
    <property type="match status" value="1"/>
</dbReference>
<evidence type="ECO:0000313" key="7">
    <source>
        <dbReference type="EMBL" id="SVB21096.1"/>
    </source>
</evidence>
<organism evidence="7">
    <name type="scientific">marine metagenome</name>
    <dbReference type="NCBI Taxonomy" id="408172"/>
    <lineage>
        <taxon>unclassified sequences</taxon>
        <taxon>metagenomes</taxon>
        <taxon>ecological metagenomes</taxon>
    </lineage>
</organism>
<dbReference type="InterPro" id="IPR015421">
    <property type="entry name" value="PyrdxlP-dep_Trfase_major"/>
</dbReference>
<dbReference type="InterPro" id="IPR015422">
    <property type="entry name" value="PyrdxlP-dep_Trfase_small"/>
</dbReference>
<dbReference type="GO" id="GO:0006520">
    <property type="term" value="P:amino acid metabolic process"/>
    <property type="evidence" value="ECO:0007669"/>
    <property type="project" value="InterPro"/>
</dbReference>
<keyword evidence="5" id="KW-0663">Pyridoxal phosphate</keyword>
<evidence type="ECO:0000256" key="4">
    <source>
        <dbReference type="ARBA" id="ARBA00022679"/>
    </source>
</evidence>
<evidence type="ECO:0000256" key="2">
    <source>
        <dbReference type="ARBA" id="ARBA00007441"/>
    </source>
</evidence>
<dbReference type="SUPFAM" id="SSF53383">
    <property type="entry name" value="PLP-dependent transferases"/>
    <property type="match status" value="1"/>
</dbReference>
<evidence type="ECO:0000256" key="3">
    <source>
        <dbReference type="ARBA" id="ARBA00022576"/>
    </source>
</evidence>
<dbReference type="PANTHER" id="PTHR46383:SF2">
    <property type="entry name" value="AMINOTRANSFERASE"/>
    <property type="match status" value="1"/>
</dbReference>
<keyword evidence="3" id="KW-0032">Aminotransferase</keyword>
<dbReference type="InterPro" id="IPR015424">
    <property type="entry name" value="PyrdxlP-dep_Trfase"/>
</dbReference>
<comment type="similarity">
    <text evidence="2">Belongs to the class-I pyridoxal-phosphate-dependent aminotransferase family.</text>
</comment>
<comment type="cofactor">
    <cofactor evidence="1">
        <name>pyridoxal 5'-phosphate</name>
        <dbReference type="ChEBI" id="CHEBI:597326"/>
    </cofactor>
</comment>
<dbReference type="GO" id="GO:0008483">
    <property type="term" value="F:transaminase activity"/>
    <property type="evidence" value="ECO:0007669"/>
    <property type="project" value="UniProtKB-KW"/>
</dbReference>
<evidence type="ECO:0000259" key="6">
    <source>
        <dbReference type="Pfam" id="PF00155"/>
    </source>
</evidence>
<dbReference type="Gene3D" id="3.40.640.10">
    <property type="entry name" value="Type I PLP-dependent aspartate aminotransferase-like (Major domain)"/>
    <property type="match status" value="1"/>
</dbReference>
<dbReference type="InterPro" id="IPR004839">
    <property type="entry name" value="Aminotransferase_I/II_large"/>
</dbReference>
<dbReference type="CDD" id="cd00609">
    <property type="entry name" value="AAT_like"/>
    <property type="match status" value="1"/>
</dbReference>
<evidence type="ECO:0000256" key="1">
    <source>
        <dbReference type="ARBA" id="ARBA00001933"/>
    </source>
</evidence>
<evidence type="ECO:0000256" key="5">
    <source>
        <dbReference type="ARBA" id="ARBA00022898"/>
    </source>
</evidence>
<dbReference type="NCBIfam" id="NF004770">
    <property type="entry name" value="PRK06108.1"/>
    <property type="match status" value="1"/>
</dbReference>